<evidence type="ECO:0000256" key="1">
    <source>
        <dbReference type="ARBA" id="ARBA00000448"/>
    </source>
</evidence>
<dbReference type="InterPro" id="IPR019800">
    <property type="entry name" value="Glyco_hydro_3_AS"/>
</dbReference>
<keyword evidence="6 7" id="KW-0326">Glycosidase</keyword>
<feature type="domain" description="Glycoside hydrolase family 3 N-terminal" evidence="9">
    <location>
        <begin position="57"/>
        <end position="378"/>
    </location>
</feature>
<sequence length="617" mass="65721">MPSRSRAALLLTLGLTLFPPPSTLAQTAPAAPPANAPYRNPKLSVDERVKDLLARMTLAEKIGQMTQAERGAVDRIPDDIRLDALGSILSGGGSAPRDNTPEGWADMVDRFQQQALQTRLGIPMLYGSDAVHGHNNVPGATLFPHNIGLGATRDPELVQRIGRATAEEVTATGVRWTFSPCLCVARDERWGRTYESFGSDPELPTLMTSIIQGYQGQLGQPGTILATAKHYLGDGGTAYGSSTTDTYLLDQGDTQLSEAELRRIHLPPFQAAVKAGVGSVMASFSSWNGTKLHGQKYLLTDLLKGELGFSGFVVSDWQGVDQIPGGYPVAVTTAINAGIDMVMVPNDYPRFIDTLTAAVNSGDVPMSRIDDAVTRILREKFRMGLFEHPMSDRSFLKTFGSPEHRALAREAVQKSLVLLKNDGNVLPLKPGARLLVAGSSANDVGRQAGGWTLSWQGQGGPVPGGTSILAGLQQVGGRTLTYVPVPAPGEARGYDAAVVVVGEPPYAEGKGDRAELDLSPDDQRAVRNACASAPCVVVTVSGRPLLLGDLKMNALVAAWLPGSEGAGVADVLYGKVPFTGRLPISWPRTLAQVTVHPEDPGYDPLYRYGFGLSTPKR</sequence>
<proteinExistence type="inferred from homology"/>
<dbReference type="InterPro" id="IPR001764">
    <property type="entry name" value="Glyco_hydro_3_N"/>
</dbReference>
<dbReference type="InterPro" id="IPR036962">
    <property type="entry name" value="Glyco_hydro_3_N_sf"/>
</dbReference>
<dbReference type="Pfam" id="PF01915">
    <property type="entry name" value="Glyco_hydro_3_C"/>
    <property type="match status" value="1"/>
</dbReference>
<evidence type="ECO:0000259" key="10">
    <source>
        <dbReference type="Pfam" id="PF01915"/>
    </source>
</evidence>
<evidence type="ECO:0000313" key="11">
    <source>
        <dbReference type="EMBL" id="XBV84772.1"/>
    </source>
</evidence>
<dbReference type="Gene3D" id="3.40.50.1700">
    <property type="entry name" value="Glycoside hydrolase family 3 C-terminal domain"/>
    <property type="match status" value="1"/>
</dbReference>
<dbReference type="GO" id="GO:0008422">
    <property type="term" value="F:beta-glucosidase activity"/>
    <property type="evidence" value="ECO:0007669"/>
    <property type="project" value="UniProtKB-EC"/>
</dbReference>
<dbReference type="InterPro" id="IPR036881">
    <property type="entry name" value="Glyco_hydro_3_C_sf"/>
</dbReference>
<dbReference type="RefSeq" id="WP_350242809.1">
    <property type="nucleotide sequence ID" value="NZ_CP158299.1"/>
</dbReference>
<keyword evidence="5 7" id="KW-0378">Hydrolase</keyword>
<dbReference type="InterPro" id="IPR017853">
    <property type="entry name" value="GH"/>
</dbReference>
<evidence type="ECO:0000256" key="7">
    <source>
        <dbReference type="RuleBase" id="RU361161"/>
    </source>
</evidence>
<comment type="similarity">
    <text evidence="2 7">Belongs to the glycosyl hydrolase 3 family.</text>
</comment>
<organism evidence="11">
    <name type="scientific">Deinococcus sonorensis KR-87</name>
    <dbReference type="NCBI Taxonomy" id="694439"/>
    <lineage>
        <taxon>Bacteria</taxon>
        <taxon>Thermotogati</taxon>
        <taxon>Deinococcota</taxon>
        <taxon>Deinococci</taxon>
        <taxon>Deinococcales</taxon>
        <taxon>Deinococcaceae</taxon>
        <taxon>Deinococcus</taxon>
    </lineage>
</organism>
<dbReference type="PROSITE" id="PS00775">
    <property type="entry name" value="GLYCOSYL_HYDROL_F3"/>
    <property type="match status" value="1"/>
</dbReference>
<dbReference type="PRINTS" id="PR00133">
    <property type="entry name" value="GLHYDRLASE3"/>
</dbReference>
<reference evidence="11" key="1">
    <citation type="submission" date="2024-06" db="EMBL/GenBank/DDBJ databases">
        <title>Draft Genome Sequence of Deinococcus sonorensis Type Strain KR-87, a Biofilm Producing Representative of the Genus Deinococcus.</title>
        <authorList>
            <person name="Boren L.S."/>
            <person name="Grosso R.A."/>
            <person name="Hugenberg-Cox A.N."/>
            <person name="Hill J.T.E."/>
            <person name="Albert C.M."/>
            <person name="Tuohy J.M."/>
        </authorList>
    </citation>
    <scope>NUCLEOTIDE SEQUENCE</scope>
    <source>
        <strain evidence="11">KR-87</strain>
    </source>
</reference>
<evidence type="ECO:0000256" key="8">
    <source>
        <dbReference type="SAM" id="SignalP"/>
    </source>
</evidence>
<dbReference type="Pfam" id="PF00933">
    <property type="entry name" value="Glyco_hydro_3"/>
    <property type="match status" value="1"/>
</dbReference>
<accession>A0AAU7U8S8</accession>
<feature type="domain" description="Glycoside hydrolase family 3 C-terminal" evidence="10">
    <location>
        <begin position="416"/>
        <end position="613"/>
    </location>
</feature>
<evidence type="ECO:0000256" key="3">
    <source>
        <dbReference type="ARBA" id="ARBA00012744"/>
    </source>
</evidence>
<name>A0AAU7U8S8_9DEIO</name>
<gene>
    <name evidence="11" type="ORF">ABOD76_15150</name>
</gene>
<evidence type="ECO:0000259" key="9">
    <source>
        <dbReference type="Pfam" id="PF00933"/>
    </source>
</evidence>
<dbReference type="EC" id="3.2.1.21" evidence="3"/>
<evidence type="ECO:0000256" key="5">
    <source>
        <dbReference type="ARBA" id="ARBA00022801"/>
    </source>
</evidence>
<keyword evidence="4 8" id="KW-0732">Signal</keyword>
<dbReference type="EMBL" id="CP158299">
    <property type="protein sequence ID" value="XBV84772.1"/>
    <property type="molecule type" value="Genomic_DNA"/>
</dbReference>
<dbReference type="AlphaFoldDB" id="A0AAU7U8S8"/>
<evidence type="ECO:0000256" key="2">
    <source>
        <dbReference type="ARBA" id="ARBA00005336"/>
    </source>
</evidence>
<dbReference type="InterPro" id="IPR051915">
    <property type="entry name" value="Cellulose_Degrad_GH3"/>
</dbReference>
<dbReference type="SUPFAM" id="SSF51445">
    <property type="entry name" value="(Trans)glycosidases"/>
    <property type="match status" value="1"/>
</dbReference>
<dbReference type="GO" id="GO:0009251">
    <property type="term" value="P:glucan catabolic process"/>
    <property type="evidence" value="ECO:0007669"/>
    <property type="project" value="TreeGrafter"/>
</dbReference>
<comment type="catalytic activity">
    <reaction evidence="1">
        <text>Hydrolysis of terminal, non-reducing beta-D-glucosyl residues with release of beta-D-glucose.</text>
        <dbReference type="EC" id="3.2.1.21"/>
    </reaction>
</comment>
<dbReference type="InterPro" id="IPR002772">
    <property type="entry name" value="Glyco_hydro_3_C"/>
</dbReference>
<evidence type="ECO:0000256" key="6">
    <source>
        <dbReference type="ARBA" id="ARBA00023295"/>
    </source>
</evidence>
<dbReference type="PANTHER" id="PTHR30620:SF16">
    <property type="entry name" value="LYSOSOMAL BETA GLUCOSIDASE"/>
    <property type="match status" value="1"/>
</dbReference>
<dbReference type="SUPFAM" id="SSF52279">
    <property type="entry name" value="Beta-D-glucan exohydrolase, C-terminal domain"/>
    <property type="match status" value="1"/>
</dbReference>
<dbReference type="PANTHER" id="PTHR30620">
    <property type="entry name" value="PERIPLASMIC BETA-GLUCOSIDASE-RELATED"/>
    <property type="match status" value="1"/>
</dbReference>
<dbReference type="Gene3D" id="3.20.20.300">
    <property type="entry name" value="Glycoside hydrolase, family 3, N-terminal domain"/>
    <property type="match status" value="1"/>
</dbReference>
<evidence type="ECO:0000256" key="4">
    <source>
        <dbReference type="ARBA" id="ARBA00022729"/>
    </source>
</evidence>
<feature type="chain" id="PRO_5043369551" description="beta-glucosidase" evidence="8">
    <location>
        <begin position="26"/>
        <end position="617"/>
    </location>
</feature>
<protein>
    <recommendedName>
        <fullName evidence="3">beta-glucosidase</fullName>
        <ecNumber evidence="3">3.2.1.21</ecNumber>
    </recommendedName>
</protein>
<dbReference type="KEGG" id="dsc:ABOD76_15150"/>
<feature type="signal peptide" evidence="8">
    <location>
        <begin position="1"/>
        <end position="25"/>
    </location>
</feature>